<protein>
    <submittedName>
        <fullName evidence="4">Ig-like domain-containing protein</fullName>
    </submittedName>
</protein>
<dbReference type="Proteomes" id="UP000240572">
    <property type="component" value="Unassembled WGS sequence"/>
</dbReference>
<reference evidence="4 5" key="1">
    <citation type="submission" date="2018-03" db="EMBL/GenBank/DDBJ databases">
        <title>Genomic Encyclopedia of Type Strains, Phase III (KMG-III): the genomes of soil and plant-associated and newly described type strains.</title>
        <authorList>
            <person name="Whitman W."/>
        </authorList>
    </citation>
    <scope>NUCLEOTIDE SEQUENCE [LARGE SCALE GENOMIC DNA]</scope>
    <source>
        <strain evidence="4 5">CGMCC 1.12700</strain>
    </source>
</reference>
<organism evidence="4 5">
    <name type="scientific">Taibaiella chishuiensis</name>
    <dbReference type="NCBI Taxonomy" id="1434707"/>
    <lineage>
        <taxon>Bacteria</taxon>
        <taxon>Pseudomonadati</taxon>
        <taxon>Bacteroidota</taxon>
        <taxon>Chitinophagia</taxon>
        <taxon>Chitinophagales</taxon>
        <taxon>Chitinophagaceae</taxon>
        <taxon>Taibaiella</taxon>
    </lineage>
</organism>
<name>A0A2P8D9T7_9BACT</name>
<dbReference type="EMBL" id="PYGD01000001">
    <property type="protein sequence ID" value="PSK93989.1"/>
    <property type="molecule type" value="Genomic_DNA"/>
</dbReference>
<evidence type="ECO:0000256" key="2">
    <source>
        <dbReference type="SAM" id="MobiDB-lite"/>
    </source>
</evidence>
<comment type="caution">
    <text evidence="4">The sequence shown here is derived from an EMBL/GenBank/DDBJ whole genome shotgun (WGS) entry which is preliminary data.</text>
</comment>
<feature type="region of interest" description="Disordered" evidence="2">
    <location>
        <begin position="488"/>
        <end position="522"/>
    </location>
</feature>
<gene>
    <name evidence="4" type="ORF">B0I18_101138</name>
</gene>
<dbReference type="AlphaFoldDB" id="A0A2P8D9T7"/>
<keyword evidence="1" id="KW-0732">Signal</keyword>
<feature type="domain" description="SbsA Ig-like" evidence="3">
    <location>
        <begin position="39"/>
        <end position="138"/>
    </location>
</feature>
<sequence length="522" mass="59027">MHSFLSLRSGPVRTLFYILFLFLVQGCANIVPPEGGKKDETPPVLLRIDPPDSSQNTRITKLELYFNKYMEVRELEKHLQMSPFLNINPSVISYGKRIEIKIADTLPPNTTYRLSLGNALVDNREATPYKNFVYIFSTGDYFDSLQLRGRVFDAATGAPDTASVVMLYPATESDSALLRHKPQYAVKVNNRGYFALKYLPQKPFRIYAVQDLNSNYIYDMGQEKVGFLGETVVPAMQPDSLVFPIFKEFVDTTALAHSTDSVRTRDSVHTPVAGRGARDFSSRKKSKIGYEVLADTSSRLRTFELTQPLTIELYKELSKLDTGKVYLSYDNGGIEVEAVQQLRASDTSIRIHTQWQPDKVYTLRLVKGWAKDTAGAELPPGKYIFRTKQEEDYGTIRVHMDRQYLSDSLVLVVYKGADSIYQKPVKDSVITLSLLQPGAYGMRIIVDANKNGKWDEGVLFKKIQPEKVIPYTPEISLKAGWESDIDFLAPVPPKTEEPEAADPEHKEEADKQPDKPKDPEQK</sequence>
<feature type="compositionally biased region" description="Basic and acidic residues" evidence="2">
    <location>
        <begin position="494"/>
        <end position="522"/>
    </location>
</feature>
<dbReference type="RefSeq" id="WP_181358278.1">
    <property type="nucleotide sequence ID" value="NZ_PYGD01000001.1"/>
</dbReference>
<evidence type="ECO:0000313" key="5">
    <source>
        <dbReference type="Proteomes" id="UP000240572"/>
    </source>
</evidence>
<dbReference type="InterPro" id="IPR032812">
    <property type="entry name" value="SbsA_Ig"/>
</dbReference>
<dbReference type="Pfam" id="PF13205">
    <property type="entry name" value="Big_5"/>
    <property type="match status" value="1"/>
</dbReference>
<accession>A0A2P8D9T7</accession>
<evidence type="ECO:0000256" key="1">
    <source>
        <dbReference type="ARBA" id="ARBA00022729"/>
    </source>
</evidence>
<proteinExistence type="predicted"/>
<evidence type="ECO:0000313" key="4">
    <source>
        <dbReference type="EMBL" id="PSK93989.1"/>
    </source>
</evidence>
<evidence type="ECO:0000259" key="3">
    <source>
        <dbReference type="Pfam" id="PF13205"/>
    </source>
</evidence>
<keyword evidence="5" id="KW-1185">Reference proteome</keyword>